<dbReference type="InterPro" id="IPR036736">
    <property type="entry name" value="ACP-like_sf"/>
</dbReference>
<dbReference type="Gene3D" id="2.30.38.10">
    <property type="entry name" value="Luciferase, Domain 3"/>
    <property type="match status" value="1"/>
</dbReference>
<dbReference type="SMART" id="SM01294">
    <property type="entry name" value="PKS_PP_betabranch"/>
    <property type="match status" value="1"/>
</dbReference>
<dbReference type="PANTHER" id="PTHR45527">
    <property type="entry name" value="NONRIBOSOMAL PEPTIDE SYNTHETASE"/>
    <property type="match status" value="1"/>
</dbReference>
<keyword evidence="1" id="KW-0596">Phosphopantetheine</keyword>
<dbReference type="GO" id="GO:0043041">
    <property type="term" value="P:amino acid activation for nonribosomal peptide biosynthetic process"/>
    <property type="evidence" value="ECO:0007669"/>
    <property type="project" value="TreeGrafter"/>
</dbReference>
<accession>A0A139H7B6</accession>
<dbReference type="CDD" id="cd19531">
    <property type="entry name" value="LCL_NRPS-like"/>
    <property type="match status" value="1"/>
</dbReference>
<dbReference type="GO" id="GO:0016874">
    <property type="term" value="F:ligase activity"/>
    <property type="evidence" value="ECO:0007669"/>
    <property type="project" value="UniProtKB-KW"/>
</dbReference>
<comment type="caution">
    <text evidence="5">The sequence shown here is derived from an EMBL/GenBank/DDBJ whole genome shotgun (WGS) entry which is preliminary data.</text>
</comment>
<proteinExistence type="predicted"/>
<feature type="domain" description="Carrier" evidence="4">
    <location>
        <begin position="856"/>
        <end position="932"/>
    </location>
</feature>
<protein>
    <recommendedName>
        <fullName evidence="4">Carrier domain-containing protein</fullName>
    </recommendedName>
</protein>
<dbReference type="InterPro" id="IPR029063">
    <property type="entry name" value="SAM-dependent_MTases_sf"/>
</dbReference>
<evidence type="ECO:0000256" key="3">
    <source>
        <dbReference type="ARBA" id="ARBA00022598"/>
    </source>
</evidence>
<dbReference type="Proteomes" id="UP000070133">
    <property type="component" value="Unassembled WGS sequence"/>
</dbReference>
<evidence type="ECO:0000256" key="1">
    <source>
        <dbReference type="ARBA" id="ARBA00022450"/>
    </source>
</evidence>
<dbReference type="Pfam" id="PF00550">
    <property type="entry name" value="PP-binding"/>
    <property type="match status" value="2"/>
</dbReference>
<dbReference type="Gene3D" id="3.30.300.30">
    <property type="match status" value="3"/>
</dbReference>
<dbReference type="InterPro" id="IPR045851">
    <property type="entry name" value="AMP-bd_C_sf"/>
</dbReference>
<dbReference type="InterPro" id="IPR029058">
    <property type="entry name" value="AB_hydrolase_fold"/>
</dbReference>
<dbReference type="CDD" id="cd05930">
    <property type="entry name" value="A_NRPS"/>
    <property type="match status" value="1"/>
</dbReference>
<reference evidence="5 6" key="1">
    <citation type="submission" date="2015-07" db="EMBL/GenBank/DDBJ databases">
        <title>Comparative genomics of the Sigatoka disease complex on banana suggests a link between parallel evolutionary changes in Pseudocercospora fijiensis and Pseudocercospora eumusae and increased virulence on the banana host.</title>
        <authorList>
            <person name="Chang T.-C."/>
            <person name="Salvucci A."/>
            <person name="Crous P.W."/>
            <person name="Stergiopoulos I."/>
        </authorList>
    </citation>
    <scope>NUCLEOTIDE SEQUENCE [LARGE SCALE GENOMIC DNA]</scope>
    <source>
        <strain evidence="5 6">CBS 114824</strain>
    </source>
</reference>
<keyword evidence="6" id="KW-1185">Reference proteome</keyword>
<dbReference type="SMART" id="SM00823">
    <property type="entry name" value="PKS_PP"/>
    <property type="match status" value="2"/>
</dbReference>
<dbReference type="SUPFAM" id="SSF47336">
    <property type="entry name" value="ACP-like"/>
    <property type="match status" value="2"/>
</dbReference>
<dbReference type="CDD" id="cd02440">
    <property type="entry name" value="AdoMet_MTases"/>
    <property type="match status" value="1"/>
</dbReference>
<gene>
    <name evidence="5" type="ORF">AC578_4676</name>
</gene>
<name>A0A139H7B6_9PEZI</name>
<dbReference type="Gene3D" id="3.40.50.1820">
    <property type="entry name" value="alpha/beta hydrolase"/>
    <property type="match status" value="1"/>
</dbReference>
<dbReference type="Gene3D" id="3.30.559.10">
    <property type="entry name" value="Chloramphenicol acetyltransferase-like domain"/>
    <property type="match status" value="2"/>
</dbReference>
<evidence type="ECO:0000313" key="6">
    <source>
        <dbReference type="Proteomes" id="UP000070133"/>
    </source>
</evidence>
<dbReference type="InterPro" id="IPR006162">
    <property type="entry name" value="Ppantetheine_attach_site"/>
</dbReference>
<dbReference type="Gene3D" id="3.40.50.150">
    <property type="entry name" value="Vaccinia Virus protein VP39"/>
    <property type="match status" value="1"/>
</dbReference>
<evidence type="ECO:0000256" key="2">
    <source>
        <dbReference type="ARBA" id="ARBA00022553"/>
    </source>
</evidence>
<dbReference type="InterPro" id="IPR023213">
    <property type="entry name" value="CAT-like_dom_sf"/>
</dbReference>
<dbReference type="SUPFAM" id="SSF53335">
    <property type="entry name" value="S-adenosyl-L-methionine-dependent methyltransferases"/>
    <property type="match status" value="1"/>
</dbReference>
<dbReference type="Pfam" id="PF00668">
    <property type="entry name" value="Condensation"/>
    <property type="match status" value="2"/>
</dbReference>
<organism evidence="5 6">
    <name type="scientific">Pseudocercospora eumusae</name>
    <dbReference type="NCBI Taxonomy" id="321146"/>
    <lineage>
        <taxon>Eukaryota</taxon>
        <taxon>Fungi</taxon>
        <taxon>Dikarya</taxon>
        <taxon>Ascomycota</taxon>
        <taxon>Pezizomycotina</taxon>
        <taxon>Dothideomycetes</taxon>
        <taxon>Dothideomycetidae</taxon>
        <taxon>Mycosphaerellales</taxon>
        <taxon>Mycosphaerellaceae</taxon>
        <taxon>Pseudocercospora</taxon>
    </lineage>
</organism>
<dbReference type="NCBIfam" id="TIGR01733">
    <property type="entry name" value="AA-adenyl-dom"/>
    <property type="match status" value="1"/>
</dbReference>
<dbReference type="PROSITE" id="PS00012">
    <property type="entry name" value="PHOSPHOPANTETHEINE"/>
    <property type="match status" value="1"/>
</dbReference>
<dbReference type="InterPro" id="IPR020806">
    <property type="entry name" value="PKS_PP-bd"/>
</dbReference>
<dbReference type="InterPro" id="IPR000873">
    <property type="entry name" value="AMP-dep_synth/lig_dom"/>
</dbReference>
<dbReference type="EMBL" id="LFZN01000115">
    <property type="protein sequence ID" value="KXS98356.1"/>
    <property type="molecule type" value="Genomic_DNA"/>
</dbReference>
<dbReference type="CDD" id="cd05918">
    <property type="entry name" value="A_NRPS_SidN3_like"/>
    <property type="match status" value="1"/>
</dbReference>
<keyword evidence="3" id="KW-0436">Ligase</keyword>
<feature type="domain" description="Carrier" evidence="4">
    <location>
        <begin position="2389"/>
        <end position="2464"/>
    </location>
</feature>
<dbReference type="InterPro" id="IPR020845">
    <property type="entry name" value="AMP-binding_CS"/>
</dbReference>
<dbReference type="GO" id="GO:0031177">
    <property type="term" value="F:phosphopantetheine binding"/>
    <property type="evidence" value="ECO:0007669"/>
    <property type="project" value="InterPro"/>
</dbReference>
<dbReference type="PROSITE" id="PS50075">
    <property type="entry name" value="CARRIER"/>
    <property type="match status" value="2"/>
</dbReference>
<dbReference type="InterPro" id="IPR009081">
    <property type="entry name" value="PP-bd_ACP"/>
</dbReference>
<dbReference type="InterPro" id="IPR001242">
    <property type="entry name" value="Condensation_dom"/>
</dbReference>
<dbReference type="InterPro" id="IPR042099">
    <property type="entry name" value="ANL_N_sf"/>
</dbReference>
<dbReference type="Gene3D" id="3.30.559.30">
    <property type="entry name" value="Nonribosomal peptide synthetase, condensation domain"/>
    <property type="match status" value="3"/>
</dbReference>
<dbReference type="Gene3D" id="1.10.1200.10">
    <property type="entry name" value="ACP-like"/>
    <property type="match status" value="1"/>
</dbReference>
<evidence type="ECO:0000259" key="4">
    <source>
        <dbReference type="PROSITE" id="PS50075"/>
    </source>
</evidence>
<dbReference type="GO" id="GO:0044550">
    <property type="term" value="P:secondary metabolite biosynthetic process"/>
    <property type="evidence" value="ECO:0007669"/>
    <property type="project" value="TreeGrafter"/>
</dbReference>
<dbReference type="STRING" id="321146.A0A139H7B6"/>
<dbReference type="Gene3D" id="3.40.50.980">
    <property type="match status" value="2"/>
</dbReference>
<dbReference type="Gene3D" id="3.40.50.12780">
    <property type="entry name" value="N-terminal domain of ligase-like"/>
    <property type="match status" value="1"/>
</dbReference>
<dbReference type="SUPFAM" id="SSF52777">
    <property type="entry name" value="CoA-dependent acyltransferases"/>
    <property type="match status" value="5"/>
</dbReference>
<dbReference type="SUPFAM" id="SSF56801">
    <property type="entry name" value="Acetyl-CoA synthetase-like"/>
    <property type="match status" value="2"/>
</dbReference>
<dbReference type="PROSITE" id="PS00455">
    <property type="entry name" value="AMP_BINDING"/>
    <property type="match status" value="2"/>
</dbReference>
<dbReference type="Pfam" id="PF00501">
    <property type="entry name" value="AMP-binding"/>
    <property type="match status" value="2"/>
</dbReference>
<sequence>MSNEQPETTRMDGIMGQVFPILPFPSYDPKPTSEAHLQKPYLESQHGNELPFQELDKSTCEIALAILLTRYTGTNEVAFIAPYDKEDEAQDQVDAVNGLTIENGTVEPATVAITIRVDSEQLIDDILKREHFQQRYMIRRVLDYSMPVIPGDKPQISICIVSDGRNGIDDPADDAKAQLQKPVQCEKVAITIRCSISKHSRSLLLHAHYDALVMDDKQMQRFLNQLASVVSQLQSGELNGKRVGDIVVATEDDIRQVWAWNSTNPYVETRRTCIHQLVTAQARNAPDRMALSAWDGQLTYGELDRLSSRLALHLRSLDMLVREQVVPVCFEKSKWTLVALLAVLKAGAAFTLIDATSPRERADQICQQTNATLILVSRAQLSNFVARVTCCVVVDDASVAELCSREDENHVANADGDPGDPGSLAYVLFTSGSTGTPKGSLIEHASFTSTCLAYGPSMRITQSTRALQFASYAFGACLFETLAILVHGGCVCVPSEHQRISALPDFIAREHVNWAFFTPSFLTALQPQDLLHQRQFTLLTGGEPVSADTQNVWAPLCDMINVYGQSETASACAVSKRLVTTDVRNIGQGIGARFWVTEIDNVDVLAAVGAVGELIVHGPGVGRGYLGQRDDVASPFLKTAPEWWFRYASEFASDDKTGGDGISEPQQRFFRTGDLVRYQPDGNLVHLGRIDGQVKIHGQRIEVGDVEYHVKKQLYTLQQTNKSLTDTGETLKSLAVRVAAVHSPNAQGRNVLVAFIRADAEIVNSNTRGHAAELLDISFNDGMNALLTPYLPWASRPQHYIRMRDFPATVTGKTDIKRLRSLAEQLLRSASTASIPNGSACRLSSDAALPIGGMPSFDDDPEAMMCYMWAQVLHMEPTQVNREHNFLHLGGDSIDAVRLVNIAFKSGISIALTDILEHPVLHDLVRTIRERSALISSEDQQAPKASIASPSAERLPKVAALDRYIDCMPSAAQERLYFLDKMRPDKSPWYYNIPLAVQLRGLVDISALETCLVTLERVHEALRTTFHETDFGGVMQRIEPPRSQIFQRPLHPVMSYDKARCLLEGDQKRPFLLHAEHLWRANVYPCEDGTCILSIVLHHIIADGWSVDVLCRDLSKYYAHLVQDPGVQSPHDLSHVSDLPIQYREYATLQQRELASGAFQSQIEYWKRELTDSQAAELPGDYVRPHTLSGEGGIVKFDLRGDRYRRLHQFCRDQNVTPFAVLLACFRAAHYRTTGMQDATIGIPAAGRNTPELRDLIGFFVNTQCVRLRIRDNDESFMSLVHQTKVAVINALKNQDVPFERIVSELVPGVRESSRNPLVQLMFALHGQSELGHIQLQGVESEIISDAGPGLAAWSRFDVEFHLYRREDAFDGAILFARDLFEQVTIESFLAAFLTLLDRGLEEPTTPLAILPTTVGPVNYLDELLDDSIDASYPRHASVVDMFEAQLMRTPEAEAVRDSTTSLTYAQLDYRSNLVAKWLHDCHLTAEMVVAIFAPRSCETIVTMLGILKAGLAYLPLDIKTPPGRLERIIGSLNTSCRVLLVGSNVDLPDSHIQNLDLEIVRMSQILDQKDLLDGLAGIPSLHRPSSTSLAYIMFTSGSTGAPKGVMVEHRGIVRLVCQSNVTAQHPPAAKVAHLCSLGFDASTWEIYSALLNGGTICCIDDEHVVDTLALGSVFRREAIQVTMVTPGLLKQILEYCPTMLCQLAVLNVAGARFDPRDARKARSLTSGELYNVYGPTENTVLTTTHRLLSGEEYPNGVPIGVAINATGVLVMDSQQQLVAPGIVGELVAIGDGLARGYTDHSLDEDRFILLNDGRRQVRAYRTGDLVRRCSTSNTIDYIGRADTQIKIRGQRLELAEIEHTLLECDSSIKDAAVLACVDDDKETSLVAFITPSQMDTATTSQAYSGHVHDWSSHFELSTYEEISSIDPAKLGRDFLGWKSMIDGRIIEENAMIEWLEDILRVAVPEGERAGNVLEIGTGTGMILFNLGPEMDSYVGLEPSESAVRFTTNAIKSRPDLVGKAQVRIGTALDLPSLGEIQPNLVILNSVVQYFPSVEYLKVVLTLILGLPGVRKIVFGDIRSYSLYTEFLSAKTLHALHYSASKEQFRRRMKVFQEEEEELLISPLWFTWLAEDFPEQIEYVEVLPKIMRAETELNGYRFNAVLHIKNKQEPRPTIVSTPRSDWQDFVSSGMNADILSRTLRNSRHLPWIAIGNIPYANIRLACEIAAELVKPDAESEDEQSWLSRSKEKALAQPSMSAAALIELGQCHGWNVKLSWSRQESQRGGLDAIFFQSQHAESKSVPRFLFPEDTCTTRSLLSNQPLQLKRRRALISDTFNKLRRQLPTFMIPARIEILDKMPLNASGKTDYSELKKKMTLMSRGNASPRKAEHRPRTDIETAICEEISKMLSIDSISVSDNFFDLGGHSLMATRFAVRLRNRLKVLVHVRDIFSSPVVGQLASLLESRIHHVEAPGTSVNSLYAPFQLLGLQDESSISIKHEIESQLDPAWRDHVYDVYPATQTQEVFLRGGFQANTIYLDLPGSTDCDRLKQCCIAVVQRYDILRTLFVQQCNVLYQVVLDQASVPINIHQVHASIDDATCSVRDKNLQKFLPLRSISLCIDILVDKLQSIVRLMVQMPHSMYDGMSLEELFRSILDNYQGLEIPPSPPFAWYVKHMCESRREGYKYWREVLHQSCLFKPTNLEFNGPADAGYRATRTIAFPSGNRIASSTKYTNATIFTAAWAKVLSRESGRDDVTFGRLVSGRQALPVAHQSIMGPCINVAPVRIRFDNAVSSASLLQEGDPGPLYPVAER</sequence>
<dbReference type="PANTHER" id="PTHR45527:SF1">
    <property type="entry name" value="FATTY ACID SYNTHASE"/>
    <property type="match status" value="1"/>
</dbReference>
<dbReference type="GO" id="GO:0005737">
    <property type="term" value="C:cytoplasm"/>
    <property type="evidence" value="ECO:0007669"/>
    <property type="project" value="TreeGrafter"/>
</dbReference>
<dbReference type="OrthoDB" id="3641063at2759"/>
<evidence type="ECO:0000313" key="5">
    <source>
        <dbReference type="EMBL" id="KXS98356.1"/>
    </source>
</evidence>
<keyword evidence="2" id="KW-0597">Phosphoprotein</keyword>
<dbReference type="InterPro" id="IPR010071">
    <property type="entry name" value="AA_adenyl_dom"/>
</dbReference>